<dbReference type="PROSITE" id="PS51782">
    <property type="entry name" value="LYSM"/>
    <property type="match status" value="3"/>
</dbReference>
<dbReference type="Pfam" id="PF01476">
    <property type="entry name" value="LysM"/>
    <property type="match status" value="3"/>
</dbReference>
<dbReference type="RefSeq" id="WP_148368095.1">
    <property type="nucleotide sequence ID" value="NZ_VSKM01000001.1"/>
</dbReference>
<evidence type="ECO:0000313" key="3">
    <source>
        <dbReference type="EMBL" id="TYB80204.1"/>
    </source>
</evidence>
<keyword evidence="1" id="KW-0732">Signal</keyword>
<dbReference type="SUPFAM" id="SSF53822">
    <property type="entry name" value="Periplasmic binding protein-like I"/>
    <property type="match status" value="1"/>
</dbReference>
<dbReference type="Proteomes" id="UP000323324">
    <property type="component" value="Unassembled WGS sequence"/>
</dbReference>
<dbReference type="SUPFAM" id="SSF54106">
    <property type="entry name" value="LysM domain"/>
    <property type="match status" value="3"/>
</dbReference>
<dbReference type="CDD" id="cd00118">
    <property type="entry name" value="LysM"/>
    <property type="match status" value="3"/>
</dbReference>
<feature type="domain" description="LysM" evidence="2">
    <location>
        <begin position="26"/>
        <end position="69"/>
    </location>
</feature>
<feature type="domain" description="LysM" evidence="2">
    <location>
        <begin position="169"/>
        <end position="212"/>
    </location>
</feature>
<evidence type="ECO:0000259" key="2">
    <source>
        <dbReference type="PROSITE" id="PS51782"/>
    </source>
</evidence>
<organism evidence="3 4">
    <name type="scientific">Bizionia saleffrena</name>
    <dbReference type="NCBI Taxonomy" id="291189"/>
    <lineage>
        <taxon>Bacteria</taxon>
        <taxon>Pseudomonadati</taxon>
        <taxon>Bacteroidota</taxon>
        <taxon>Flavobacteriia</taxon>
        <taxon>Flavobacteriales</taxon>
        <taxon>Flavobacteriaceae</taxon>
        <taxon>Bizionia</taxon>
    </lineage>
</organism>
<proteinExistence type="predicted"/>
<gene>
    <name evidence="3" type="ORF">ES676_00615</name>
</gene>
<dbReference type="InterPro" id="IPR028082">
    <property type="entry name" value="Peripla_BP_I"/>
</dbReference>
<sequence length="667" mass="74162">MRKIIVTALIALSFLGCSSLQGQDYSTHKVTSGETLESISKHYKVSVPAILGLNPDARKGLKSNTVLIIPKEGTLISSPIRNVAVVNEVEKFISHKVKRKETLYSLSKTYNIPQAEIKKYNTFLYANNLRKGDELQIPVLKKVAETVGGEEGRTNTNVETEKNTSETTNTYVVQPKEGKWRIAYKYDITVKELEDLNPGLPEILQPGETIKVPNLKTKAIKNVDEKYSYYTVLPKEGFYRLKVKTGLDQAVLEQLNPGLAETGLKEGMVLKVPYDRSLAAENNSESIPMPGNELLSTNLASQLGVNKAGVKEIAIMLPFRLHKMDVDTADTKELIKNDKTLSISLDFYSGALIALDSLKKLGANLKVTVFDTKNMHSELLSILDNNNFKNTDAVIGPLMPKNFNTVASALRNDTVAVVSPITKTVTLGSNVFQSRASDADLEKAIIHHFKNQPATNFVFVSDQKHRAKSNTLKTEFIGASSVSSRNDKKTGKDAFYIFDQDIIKALKPGKNVVFLETDNSGFISNVTSILNSLNDSDKREITLATSGQNKPFEADIVSNYHLSNLKFTYPAVSKVVNEDENNSFVRTYEKQYGLTPNAYVVRGFDVTMDVALRLLTSDDLYLSVNDAPLTKHVESKFSYKKKLFGGYFNDAVYIVNYNNLKIEEVKQ</sequence>
<dbReference type="InterPro" id="IPR036779">
    <property type="entry name" value="LysM_dom_sf"/>
</dbReference>
<reference evidence="3 4" key="1">
    <citation type="submission" date="2019-08" db="EMBL/GenBank/DDBJ databases">
        <title>Genomes of Antarctic Bizionia species.</title>
        <authorList>
            <person name="Bowman J.P."/>
        </authorList>
    </citation>
    <scope>NUCLEOTIDE SEQUENCE [LARGE SCALE GENOMIC DNA]</scope>
    <source>
        <strain evidence="3 4">HFD</strain>
    </source>
</reference>
<accession>A0A8H2LH23</accession>
<evidence type="ECO:0000313" key="4">
    <source>
        <dbReference type="Proteomes" id="UP000323324"/>
    </source>
</evidence>
<dbReference type="PANTHER" id="PTHR33734:SF22">
    <property type="entry name" value="MEMBRANE-BOUND LYTIC MUREIN TRANSGLYCOSYLASE D"/>
    <property type="match status" value="1"/>
</dbReference>
<dbReference type="EMBL" id="VSKM01000001">
    <property type="protein sequence ID" value="TYB80204.1"/>
    <property type="molecule type" value="Genomic_DNA"/>
</dbReference>
<name>A0A8H2LH23_9FLAO</name>
<dbReference type="PROSITE" id="PS51257">
    <property type="entry name" value="PROKAR_LIPOPROTEIN"/>
    <property type="match status" value="1"/>
</dbReference>
<dbReference type="InterPro" id="IPR018392">
    <property type="entry name" value="LysM"/>
</dbReference>
<protein>
    <submittedName>
        <fullName evidence="3">LysM peptidoglycan-binding domain-containing protein</fullName>
    </submittedName>
</protein>
<feature type="domain" description="LysM" evidence="2">
    <location>
        <begin position="93"/>
        <end position="137"/>
    </location>
</feature>
<feature type="signal peptide" evidence="1">
    <location>
        <begin position="1"/>
        <end position="22"/>
    </location>
</feature>
<dbReference type="Gene3D" id="3.40.50.2300">
    <property type="match status" value="2"/>
</dbReference>
<dbReference type="PANTHER" id="PTHR33734">
    <property type="entry name" value="LYSM DOMAIN-CONTAINING GPI-ANCHORED PROTEIN 2"/>
    <property type="match status" value="1"/>
</dbReference>
<feature type="chain" id="PRO_5034161707" evidence="1">
    <location>
        <begin position="23"/>
        <end position="667"/>
    </location>
</feature>
<evidence type="ECO:0000256" key="1">
    <source>
        <dbReference type="SAM" id="SignalP"/>
    </source>
</evidence>
<dbReference type="AlphaFoldDB" id="A0A8H2LH23"/>
<dbReference type="Gene3D" id="3.10.350.10">
    <property type="entry name" value="LysM domain"/>
    <property type="match status" value="3"/>
</dbReference>
<dbReference type="SMART" id="SM00257">
    <property type="entry name" value="LysM"/>
    <property type="match status" value="4"/>
</dbReference>
<comment type="caution">
    <text evidence="3">The sequence shown here is derived from an EMBL/GenBank/DDBJ whole genome shotgun (WGS) entry which is preliminary data.</text>
</comment>
<keyword evidence="4" id="KW-1185">Reference proteome</keyword>